<sequence length="163" mass="18735">MCRTLKIMLLLIASILKRVEVKNTEGRHMVTSEKSLKEKAKELRLGETFLEIGRQKQRSFSFIEYLQRLLGPRVEVEEEMDYNKQLPFTFFGTEGLGFPVLHDASAHREQQFACTPFHITENSSFLITVSSDYCDPDTGLELPNSCSLHKFLQDPKEEGYGNN</sequence>
<gene>
    <name evidence="2" type="ORF">WISP_131279</name>
</gene>
<accession>A0ABQ9CPK3</accession>
<organism evidence="2 3">
    <name type="scientific">Willisornis vidua</name>
    <name type="common">Xingu scale-backed antbird</name>
    <dbReference type="NCBI Taxonomy" id="1566151"/>
    <lineage>
        <taxon>Eukaryota</taxon>
        <taxon>Metazoa</taxon>
        <taxon>Chordata</taxon>
        <taxon>Craniata</taxon>
        <taxon>Vertebrata</taxon>
        <taxon>Euteleostomi</taxon>
        <taxon>Archelosauria</taxon>
        <taxon>Archosauria</taxon>
        <taxon>Dinosauria</taxon>
        <taxon>Saurischia</taxon>
        <taxon>Theropoda</taxon>
        <taxon>Coelurosauria</taxon>
        <taxon>Aves</taxon>
        <taxon>Neognathae</taxon>
        <taxon>Neoaves</taxon>
        <taxon>Telluraves</taxon>
        <taxon>Australaves</taxon>
        <taxon>Passeriformes</taxon>
        <taxon>Thamnophilidae</taxon>
        <taxon>Willisornis</taxon>
    </lineage>
</organism>
<name>A0ABQ9CPK3_9PASS</name>
<feature type="signal peptide" evidence="1">
    <location>
        <begin position="1"/>
        <end position="21"/>
    </location>
</feature>
<reference evidence="2" key="1">
    <citation type="submission" date="2019-10" db="EMBL/GenBank/DDBJ databases">
        <authorList>
            <person name="Soares A.E.R."/>
            <person name="Aleixo A."/>
            <person name="Schneider P."/>
            <person name="Miyaki C.Y."/>
            <person name="Schneider M.P."/>
            <person name="Mello C."/>
            <person name="Vasconcelos A.T.R."/>
        </authorList>
    </citation>
    <scope>NUCLEOTIDE SEQUENCE</scope>
    <source>
        <tissue evidence="2">Muscle</tissue>
    </source>
</reference>
<evidence type="ECO:0000313" key="3">
    <source>
        <dbReference type="Proteomes" id="UP001145742"/>
    </source>
</evidence>
<evidence type="ECO:0000313" key="2">
    <source>
        <dbReference type="EMBL" id="KAJ7406817.1"/>
    </source>
</evidence>
<proteinExistence type="predicted"/>
<protein>
    <submittedName>
        <fullName evidence="2">Uncharacterized protein</fullName>
    </submittedName>
</protein>
<keyword evidence="3" id="KW-1185">Reference proteome</keyword>
<dbReference type="EMBL" id="WHWB01034627">
    <property type="protein sequence ID" value="KAJ7406817.1"/>
    <property type="molecule type" value="Genomic_DNA"/>
</dbReference>
<comment type="caution">
    <text evidence="2">The sequence shown here is derived from an EMBL/GenBank/DDBJ whole genome shotgun (WGS) entry which is preliminary data.</text>
</comment>
<keyword evidence="1" id="KW-0732">Signal</keyword>
<evidence type="ECO:0000256" key="1">
    <source>
        <dbReference type="SAM" id="SignalP"/>
    </source>
</evidence>
<feature type="chain" id="PRO_5046300855" evidence="1">
    <location>
        <begin position="22"/>
        <end position="163"/>
    </location>
</feature>
<dbReference type="Proteomes" id="UP001145742">
    <property type="component" value="Unassembled WGS sequence"/>
</dbReference>